<name>X0JI45_FUSO5</name>
<dbReference type="AlphaFoldDB" id="X0JI45"/>
<feature type="compositionally biased region" description="Basic and acidic residues" evidence="1">
    <location>
        <begin position="34"/>
        <end position="45"/>
    </location>
</feature>
<proteinExistence type="predicted"/>
<reference evidence="2" key="2">
    <citation type="submission" date="2012-05" db="EMBL/GenBank/DDBJ databases">
        <title>The Genome Annotation of Fusarium oxysporum II5.</title>
        <authorList>
            <consortium name="The Broad Institute Genomics Platform"/>
            <person name="Ma L.-J."/>
            <person name="Corby-Kistler H."/>
            <person name="Broz K."/>
            <person name="Gale L.R."/>
            <person name="Jonkers W."/>
            <person name="O'Donnell K."/>
            <person name="Ploetz R."/>
            <person name="Steinberg C."/>
            <person name="Schwartz D.C."/>
            <person name="VanEtten H."/>
            <person name="Zhou S."/>
            <person name="Young S.K."/>
            <person name="Zeng Q."/>
            <person name="Gargeya S."/>
            <person name="Fitzgerald M."/>
            <person name="Abouelleil A."/>
            <person name="Alvarado L."/>
            <person name="Chapman S.B."/>
            <person name="Gainer-Dewar J."/>
            <person name="Goldberg J."/>
            <person name="Griggs A."/>
            <person name="Gujja S."/>
            <person name="Hansen M."/>
            <person name="Howarth C."/>
            <person name="Imamovic A."/>
            <person name="Ireland A."/>
            <person name="Larimer J."/>
            <person name="McCowan C."/>
            <person name="Murphy C."/>
            <person name="Pearson M."/>
            <person name="Poon T.W."/>
            <person name="Priest M."/>
            <person name="Roberts A."/>
            <person name="Saif S."/>
            <person name="Shea T."/>
            <person name="Sykes S."/>
            <person name="Wortman J."/>
            <person name="Nusbaum C."/>
            <person name="Birren B."/>
        </authorList>
    </citation>
    <scope>NUCLEOTIDE SEQUENCE</scope>
    <source>
        <strain evidence="2">54006</strain>
    </source>
</reference>
<dbReference type="Proteomes" id="UP000030685">
    <property type="component" value="Unassembled WGS sequence"/>
</dbReference>
<reference evidence="2" key="1">
    <citation type="submission" date="2011-11" db="EMBL/GenBank/DDBJ databases">
        <title>The Genome Sequence of Fusarium oxysporum II5.</title>
        <authorList>
            <consortium name="The Broad Institute Genome Sequencing Platform"/>
            <person name="Ma L.-J."/>
            <person name="Gale L.R."/>
            <person name="Schwartz D.C."/>
            <person name="Zhou S."/>
            <person name="Corby-Kistler H."/>
            <person name="Young S.K."/>
            <person name="Zeng Q."/>
            <person name="Gargeya S."/>
            <person name="Fitzgerald M."/>
            <person name="Haas B."/>
            <person name="Abouelleil A."/>
            <person name="Alvarado L."/>
            <person name="Arachchi H.M."/>
            <person name="Berlin A."/>
            <person name="Brown A."/>
            <person name="Chapman S.B."/>
            <person name="Chen Z."/>
            <person name="Dunbar C."/>
            <person name="Freedman E."/>
            <person name="Gearin G."/>
            <person name="Goldberg J."/>
            <person name="Griggs A."/>
            <person name="Gujja S."/>
            <person name="Heiman D."/>
            <person name="Howarth C."/>
            <person name="Larson L."/>
            <person name="Lui A."/>
            <person name="MacDonald P.J.P."/>
            <person name="Montmayeur A."/>
            <person name="Murphy C."/>
            <person name="Neiman D."/>
            <person name="Pearson M."/>
            <person name="Priest M."/>
            <person name="Roberts A."/>
            <person name="Saif S."/>
            <person name="Shea T."/>
            <person name="Shenoy N."/>
            <person name="Sisk P."/>
            <person name="Stolte C."/>
            <person name="Sykes S."/>
            <person name="Wortman J."/>
            <person name="Nusbaum C."/>
            <person name="Birren B."/>
        </authorList>
    </citation>
    <scope>NUCLEOTIDE SEQUENCE [LARGE SCALE GENOMIC DNA]</scope>
    <source>
        <strain evidence="2">54006</strain>
    </source>
</reference>
<dbReference type="VEuPathDB" id="FungiDB:FOIG_11531"/>
<evidence type="ECO:0000313" key="2">
    <source>
        <dbReference type="EMBL" id="EXL95990.1"/>
    </source>
</evidence>
<feature type="compositionally biased region" description="Polar residues" evidence="1">
    <location>
        <begin position="47"/>
        <end position="60"/>
    </location>
</feature>
<evidence type="ECO:0000256" key="1">
    <source>
        <dbReference type="SAM" id="MobiDB-lite"/>
    </source>
</evidence>
<dbReference type="GeneID" id="42036706"/>
<dbReference type="HOGENOM" id="CLU_1835264_0_0_1"/>
<gene>
    <name evidence="2" type="ORF">FOIG_11531</name>
</gene>
<sequence length="140" mass="15346">MNPSPQFSAPVSIPDSPSEGKQEHYPNALSQDPQVHECGKAEHQQHHSYQQLHTHTKQSTPIPIIMYPSIGFTPESSAPTSPTETTHGYFPSLIHAEFGPQPIQCPHSTRCECTGCSGCKNEISNWSTMQCSNCNINCPA</sequence>
<organism evidence="2">
    <name type="scientific">Fusarium odoratissimum (strain NRRL 54006)</name>
    <dbReference type="NCBI Taxonomy" id="1089451"/>
    <lineage>
        <taxon>Eukaryota</taxon>
        <taxon>Fungi</taxon>
        <taxon>Dikarya</taxon>
        <taxon>Ascomycota</taxon>
        <taxon>Pezizomycotina</taxon>
        <taxon>Sordariomycetes</taxon>
        <taxon>Hypocreomycetidae</taxon>
        <taxon>Hypocreales</taxon>
        <taxon>Nectriaceae</taxon>
        <taxon>Fusarium</taxon>
        <taxon>Fusarium oxysporum species complex</taxon>
        <taxon>Fusarium oxysporum f. sp. cubense (strain race 4)</taxon>
    </lineage>
</organism>
<feature type="region of interest" description="Disordered" evidence="1">
    <location>
        <begin position="1"/>
        <end position="60"/>
    </location>
</feature>
<accession>X0JI45</accession>
<protein>
    <submittedName>
        <fullName evidence="2">Uncharacterized protein</fullName>
    </submittedName>
</protein>
<dbReference type="EMBL" id="JH658292">
    <property type="protein sequence ID" value="EXL95990.1"/>
    <property type="molecule type" value="Genomic_DNA"/>
</dbReference>
<dbReference type="RefSeq" id="XP_031058080.1">
    <property type="nucleotide sequence ID" value="XM_031212103.1"/>
</dbReference>